<evidence type="ECO:0000256" key="1">
    <source>
        <dbReference type="SAM" id="Phobius"/>
    </source>
</evidence>
<keyword evidence="1" id="KW-1133">Transmembrane helix</keyword>
<feature type="transmembrane region" description="Helical" evidence="1">
    <location>
        <begin position="114"/>
        <end position="139"/>
    </location>
</feature>
<feature type="transmembrane region" description="Helical" evidence="1">
    <location>
        <begin position="52"/>
        <end position="72"/>
    </location>
</feature>
<gene>
    <name evidence="3" type="ORF">PanWU01x14_248420</name>
</gene>
<organism evidence="3 4">
    <name type="scientific">Parasponia andersonii</name>
    <name type="common">Sponia andersonii</name>
    <dbReference type="NCBI Taxonomy" id="3476"/>
    <lineage>
        <taxon>Eukaryota</taxon>
        <taxon>Viridiplantae</taxon>
        <taxon>Streptophyta</taxon>
        <taxon>Embryophyta</taxon>
        <taxon>Tracheophyta</taxon>
        <taxon>Spermatophyta</taxon>
        <taxon>Magnoliopsida</taxon>
        <taxon>eudicotyledons</taxon>
        <taxon>Gunneridae</taxon>
        <taxon>Pentapetalae</taxon>
        <taxon>rosids</taxon>
        <taxon>fabids</taxon>
        <taxon>Rosales</taxon>
        <taxon>Cannabaceae</taxon>
        <taxon>Parasponia</taxon>
    </lineage>
</organism>
<dbReference type="EMBL" id="JXTB01000304">
    <property type="protein sequence ID" value="PON46855.1"/>
    <property type="molecule type" value="Genomic_DNA"/>
</dbReference>
<dbReference type="Pfam" id="PF00149">
    <property type="entry name" value="Metallophos"/>
    <property type="match status" value="1"/>
</dbReference>
<keyword evidence="1" id="KW-0472">Membrane</keyword>
<sequence>MERVRTILTHRYPYPHEHSRHAVIAVVVGCLFFISSDNIHTLVEKLDKNIKWWSMYGCLLCFFYFFSSPFIGKTIKPSYSNFSRWYIAWILVAALYHLPSFQSMGVDMRMNLSLFLTIYVSSILFLLVFHIIFLGLWYIGLVSRVAGRRPAILTILQNCAVLSMACCVFYSHCGNLAVLRERPLERRSSYWFSFWKKEERNTWLAKFLRMNELKDQVCSSWFAPVGSASDYPLLSKWVIYGELACNGSCDGSSDEISPIYSLWATFIGLYIANYVVERSTGWALTHPLSVQEYEKLKKKQMKPGFLDMVPWYSGTSADLFKTVFDLLVSVTVFVGRFDMRMMQAAMSKVNDGAQQGDLLYNQFSEKDDLWFDFMADTGDGGNSSYSVARLLAQPSIHLNRGDSVLNLPRGDLLLIGGDLAYPNPSVFTYERRLFCPFEYALQPPSWYKEEHIAVNKPEVPLGVSELKEYTGPQCFVIPGNHDWFDGLHTFMRYICHKSWLGGWFMPQKKSYFALQLPKRWWVFGLDLALHGDIDVYQFKFFSELVKEKVGDDDSVIIMTHEPNWLLDWYWNDVSGKTVSHLIHDYLKGRCKLRIAGDLHHYMRHSYVKSDGPVHVQHLLVNGCGGAFLHPTHVFGNFKKLHGTLYDCKAAYPSFEDSSRIALGNILKFRKKNWQFDFIGGIIYFVLAFSMFPQCKLDHILQDDSFSGHLGSFFGTVWNAFIYLLQRSYVSSTGALMLLIAAIAFVPSKVSWKKRFIIGIIHVSAHLAAALLLMLLLELGIETCIRHNLLATSGYHTLYQWYRSVESEHFPDPTGLRARIEQRTFGLYPACIKYLMSAFDVPEVMAVTRSSICKKGMESLSRGGAVIYYASVFLYFWVFSTPVVSLVFGSYLYICINWLHIHFDEAFSSLRIANYKAFSRFHITKDGDLEVFTLAVDKVPKEWKLDPNWDGEPKQPQQPSHCRRFPSKWSAAAPQQDPIHTVKIVDHFVIKQSDDSSKTASNGSVTH</sequence>
<keyword evidence="1" id="KW-0812">Transmembrane</keyword>
<feature type="transmembrane region" description="Helical" evidence="1">
    <location>
        <begin position="705"/>
        <end position="724"/>
    </location>
</feature>
<name>A0A2P5BDJ2_PARAD</name>
<dbReference type="InterPro" id="IPR004843">
    <property type="entry name" value="Calcineurin-like_PHP"/>
</dbReference>
<feature type="transmembrane region" description="Helical" evidence="1">
    <location>
        <begin position="84"/>
        <end position="102"/>
    </location>
</feature>
<proteinExistence type="predicted"/>
<accession>A0A2P5BDJ2</accession>
<dbReference type="Proteomes" id="UP000237105">
    <property type="component" value="Unassembled WGS sequence"/>
</dbReference>
<dbReference type="GO" id="GO:0016787">
    <property type="term" value="F:hydrolase activity"/>
    <property type="evidence" value="ECO:0007669"/>
    <property type="project" value="InterPro"/>
</dbReference>
<feature type="transmembrane region" description="Helical" evidence="1">
    <location>
        <begin position="151"/>
        <end position="171"/>
    </location>
</feature>
<dbReference type="PANTHER" id="PTHR34211:SF3">
    <property type="entry name" value="CALCINEURIN-LIKE METALLO-PHOSPHOESTERASE SUPERFAMILY PROTEIN"/>
    <property type="match status" value="1"/>
</dbReference>
<dbReference type="OrthoDB" id="1883418at2759"/>
<evidence type="ECO:0000313" key="3">
    <source>
        <dbReference type="EMBL" id="PON46855.1"/>
    </source>
</evidence>
<feature type="domain" description="Calcineurin-like phosphoesterase" evidence="2">
    <location>
        <begin position="373"/>
        <end position="574"/>
    </location>
</feature>
<feature type="transmembrane region" description="Helical" evidence="1">
    <location>
        <begin position="858"/>
        <end position="876"/>
    </location>
</feature>
<dbReference type="InterPro" id="IPR029052">
    <property type="entry name" value="Metallo-depent_PP-like"/>
</dbReference>
<keyword evidence="4" id="KW-1185">Reference proteome</keyword>
<feature type="transmembrane region" description="Helical" evidence="1">
    <location>
        <begin position="731"/>
        <end position="749"/>
    </location>
</feature>
<feature type="transmembrane region" description="Helical" evidence="1">
    <location>
        <begin position="21"/>
        <end position="40"/>
    </location>
</feature>
<evidence type="ECO:0000259" key="2">
    <source>
        <dbReference type="Pfam" id="PF00149"/>
    </source>
</evidence>
<feature type="transmembrane region" description="Helical" evidence="1">
    <location>
        <begin position="755"/>
        <end position="776"/>
    </location>
</feature>
<evidence type="ECO:0000313" key="4">
    <source>
        <dbReference type="Proteomes" id="UP000237105"/>
    </source>
</evidence>
<comment type="caution">
    <text evidence="3">The sequence shown here is derived from an EMBL/GenBank/DDBJ whole genome shotgun (WGS) entry which is preliminary data.</text>
</comment>
<feature type="transmembrane region" description="Helical" evidence="1">
    <location>
        <begin position="675"/>
        <end position="693"/>
    </location>
</feature>
<protein>
    <submittedName>
        <fullName evidence="3">Calcineurin-like phosphoesterase domain, apaH type</fullName>
    </submittedName>
</protein>
<dbReference type="PANTHER" id="PTHR34211">
    <property type="entry name" value="CALCINEURIN-LIKE METALLO-PHOSPHOESTERASE SUPERFAMILY PROTEIN"/>
    <property type="match status" value="1"/>
</dbReference>
<dbReference type="STRING" id="3476.A0A2P5BDJ2"/>
<dbReference type="SUPFAM" id="SSF56300">
    <property type="entry name" value="Metallo-dependent phosphatases"/>
    <property type="match status" value="1"/>
</dbReference>
<reference evidence="4" key="1">
    <citation type="submission" date="2016-06" db="EMBL/GenBank/DDBJ databases">
        <title>Parallel loss of symbiosis genes in relatives of nitrogen-fixing non-legume Parasponia.</title>
        <authorList>
            <person name="Van Velzen R."/>
            <person name="Holmer R."/>
            <person name="Bu F."/>
            <person name="Rutten L."/>
            <person name="Van Zeijl A."/>
            <person name="Liu W."/>
            <person name="Santuari L."/>
            <person name="Cao Q."/>
            <person name="Sharma T."/>
            <person name="Shen D."/>
            <person name="Roswanjaya Y."/>
            <person name="Wardhani T."/>
            <person name="Kalhor M.S."/>
            <person name="Jansen J."/>
            <person name="Van den Hoogen J."/>
            <person name="Gungor B."/>
            <person name="Hartog M."/>
            <person name="Hontelez J."/>
            <person name="Verver J."/>
            <person name="Yang W.-C."/>
            <person name="Schijlen E."/>
            <person name="Repin R."/>
            <person name="Schilthuizen M."/>
            <person name="Schranz E."/>
            <person name="Heidstra R."/>
            <person name="Miyata K."/>
            <person name="Fedorova E."/>
            <person name="Kohlen W."/>
            <person name="Bisseling T."/>
            <person name="Smit S."/>
            <person name="Geurts R."/>
        </authorList>
    </citation>
    <scope>NUCLEOTIDE SEQUENCE [LARGE SCALE GENOMIC DNA]</scope>
    <source>
        <strain evidence="4">cv. WU1-14</strain>
    </source>
</reference>
<dbReference type="AlphaFoldDB" id="A0A2P5BDJ2"/>